<feature type="transmembrane region" description="Helical" evidence="1">
    <location>
        <begin position="108"/>
        <end position="129"/>
    </location>
</feature>
<protein>
    <recommendedName>
        <fullName evidence="1">Probable queuosine precursor transporter</fullName>
        <shortName evidence="1">Q precursor transporter</shortName>
    </recommendedName>
</protein>
<feature type="transmembrane region" description="Helical" evidence="1">
    <location>
        <begin position="174"/>
        <end position="197"/>
    </location>
</feature>
<sequence length="226" mass="25412">MKAKFSFTFLILCVFFSVFLILANLLEVKIVDLGIMTATGGLIVFPMSYIINDCIVEVYGFRMARFAIWLGFFMNLLAVIVIQIALLLPPDASWNGQPAFESVFGSSARILFASFTAMICGSMVNAYVMSKMKLGQHGRRFSLRAVASTLLGETVDSLVFFPIAFYGVLPNETLLALICTQAGLKTLYEIIALPVTVRVVKVLKKKENLDVYDYKVSYKWWRIFDF</sequence>
<evidence type="ECO:0000313" key="3">
    <source>
        <dbReference type="Proteomes" id="UP000824076"/>
    </source>
</evidence>
<reference evidence="2" key="1">
    <citation type="submission" date="2020-10" db="EMBL/GenBank/DDBJ databases">
        <authorList>
            <person name="Gilroy R."/>
        </authorList>
    </citation>
    <scope>NUCLEOTIDE SEQUENCE</scope>
    <source>
        <strain evidence="2">17073</strain>
    </source>
</reference>
<keyword evidence="1" id="KW-0813">Transport</keyword>
<dbReference type="PANTHER" id="PTHR34300">
    <property type="entry name" value="QUEUOSINE PRECURSOR TRANSPORTER-RELATED"/>
    <property type="match status" value="1"/>
</dbReference>
<accession>A0A9D1IKJ4</accession>
<organism evidence="2 3">
    <name type="scientific">Candidatus Limisoma intestinavium</name>
    <dbReference type="NCBI Taxonomy" id="2840856"/>
    <lineage>
        <taxon>Bacteria</taxon>
        <taxon>Pseudomonadati</taxon>
        <taxon>Bacteroidota</taxon>
        <taxon>Bacteroidia</taxon>
        <taxon>Bacteroidales</taxon>
        <taxon>Candidatus Limisoma</taxon>
    </lineage>
</organism>
<name>A0A9D1IKJ4_9BACT</name>
<keyword evidence="1" id="KW-1133">Transmembrane helix</keyword>
<feature type="transmembrane region" description="Helical" evidence="1">
    <location>
        <begin position="33"/>
        <end position="51"/>
    </location>
</feature>
<dbReference type="AlphaFoldDB" id="A0A9D1IKJ4"/>
<evidence type="ECO:0000313" key="2">
    <source>
        <dbReference type="EMBL" id="HIU39305.1"/>
    </source>
</evidence>
<comment type="subcellular location">
    <subcellularLocation>
        <location evidence="1">Cell membrane</location>
        <topology evidence="1">Multi-pass membrane protein</topology>
    </subcellularLocation>
</comment>
<feature type="transmembrane region" description="Helical" evidence="1">
    <location>
        <begin position="141"/>
        <end position="168"/>
    </location>
</feature>
<feature type="transmembrane region" description="Helical" evidence="1">
    <location>
        <begin position="63"/>
        <end position="88"/>
    </location>
</feature>
<comment type="caution">
    <text evidence="2">The sequence shown here is derived from an EMBL/GenBank/DDBJ whole genome shotgun (WGS) entry which is preliminary data.</text>
</comment>
<dbReference type="HAMAP" id="MF_02088">
    <property type="entry name" value="Q_prec_transport"/>
    <property type="match status" value="1"/>
</dbReference>
<comment type="similarity">
    <text evidence="1">Belongs to the vitamin uptake transporter (VUT/ECF) (TC 2.A.88) family. Q precursor transporter subfamily.</text>
</comment>
<reference evidence="2" key="2">
    <citation type="journal article" date="2021" name="PeerJ">
        <title>Extensive microbial diversity within the chicken gut microbiome revealed by metagenomics and culture.</title>
        <authorList>
            <person name="Gilroy R."/>
            <person name="Ravi A."/>
            <person name="Getino M."/>
            <person name="Pursley I."/>
            <person name="Horton D.L."/>
            <person name="Alikhan N.F."/>
            <person name="Baker D."/>
            <person name="Gharbi K."/>
            <person name="Hall N."/>
            <person name="Watson M."/>
            <person name="Adriaenssens E.M."/>
            <person name="Foster-Nyarko E."/>
            <person name="Jarju S."/>
            <person name="Secka A."/>
            <person name="Antonio M."/>
            <person name="Oren A."/>
            <person name="Chaudhuri R.R."/>
            <person name="La Ragione R."/>
            <person name="Hildebrand F."/>
            <person name="Pallen M.J."/>
        </authorList>
    </citation>
    <scope>NUCLEOTIDE SEQUENCE</scope>
    <source>
        <strain evidence="2">17073</strain>
    </source>
</reference>
<keyword evidence="1" id="KW-0812">Transmembrane</keyword>
<dbReference type="GO" id="GO:0022857">
    <property type="term" value="F:transmembrane transporter activity"/>
    <property type="evidence" value="ECO:0007669"/>
    <property type="project" value="UniProtKB-UniRule"/>
</dbReference>
<proteinExistence type="inferred from homology"/>
<dbReference type="NCBIfam" id="TIGR00697">
    <property type="entry name" value="queuosine precursor transporter"/>
    <property type="match status" value="1"/>
</dbReference>
<gene>
    <name evidence="2" type="ORF">IAD18_06540</name>
</gene>
<dbReference type="Proteomes" id="UP000824076">
    <property type="component" value="Unassembled WGS sequence"/>
</dbReference>
<comment type="function">
    <text evidence="1">Involved in the import of queuosine (Q) precursors, required for Q precursor salvage.</text>
</comment>
<dbReference type="InterPro" id="IPR003744">
    <property type="entry name" value="YhhQ"/>
</dbReference>
<keyword evidence="1" id="KW-1003">Cell membrane</keyword>
<evidence type="ECO:0000256" key="1">
    <source>
        <dbReference type="HAMAP-Rule" id="MF_02088"/>
    </source>
</evidence>
<dbReference type="EMBL" id="DVMS01000185">
    <property type="protein sequence ID" value="HIU39305.1"/>
    <property type="molecule type" value="Genomic_DNA"/>
</dbReference>
<dbReference type="GO" id="GO:0005886">
    <property type="term" value="C:plasma membrane"/>
    <property type="evidence" value="ECO:0007669"/>
    <property type="project" value="UniProtKB-SubCell"/>
</dbReference>
<dbReference type="PANTHER" id="PTHR34300:SF2">
    <property type="entry name" value="QUEUOSINE PRECURSOR TRANSPORTER-RELATED"/>
    <property type="match status" value="1"/>
</dbReference>
<keyword evidence="1" id="KW-0472">Membrane</keyword>
<dbReference type="Pfam" id="PF02592">
    <property type="entry name" value="Vut_1"/>
    <property type="match status" value="1"/>
</dbReference>